<dbReference type="EnsemblPlants" id="evm.model.01.2086">
    <property type="protein sequence ID" value="cds.evm.model.01.2086"/>
    <property type="gene ID" value="evm.TU.01.2086"/>
</dbReference>
<dbReference type="PANTHER" id="PTHR33710">
    <property type="entry name" value="BNAC02G09200D PROTEIN"/>
    <property type="match status" value="1"/>
</dbReference>
<evidence type="ECO:0008006" key="3">
    <source>
        <dbReference type="Google" id="ProtNLM"/>
    </source>
</evidence>
<sequence length="285" mass="32947">MDPLLNDLNAKLSLTDEEKSIFTIPEYDPAPLETNSYTLLARVLATQHIYKPNFIDQMSGHPFKRCIAFMEHMDNGNDDDFQYGPRMNGVKLPTNNYDHYWADFPKGLSGGLMILWKDDVDIALLNYGPSFFDCNLTFDGSNSFHLTCFYGASDVASRPTSWTLLRRVADVASLNPWSVIGDFNKILSINDKFRGALRNETHMEAFRNTLDGCRLFETPYEGDHFTWIKCQKNVKIIKERLDWCFVNNHWEGCFPMPQIHHLYFYQSDHRVITTTINTLESTTNN</sequence>
<dbReference type="Proteomes" id="UP000596661">
    <property type="component" value="Chromosome 1"/>
</dbReference>
<keyword evidence="2" id="KW-1185">Reference proteome</keyword>
<accession>A0A803NJN6</accession>
<dbReference type="InterPro" id="IPR036691">
    <property type="entry name" value="Endo/exonu/phosph_ase_sf"/>
</dbReference>
<dbReference type="Gene3D" id="3.60.10.10">
    <property type="entry name" value="Endonuclease/exonuclease/phosphatase"/>
    <property type="match status" value="1"/>
</dbReference>
<reference evidence="1" key="2">
    <citation type="submission" date="2021-03" db="UniProtKB">
        <authorList>
            <consortium name="EnsemblPlants"/>
        </authorList>
    </citation>
    <scope>IDENTIFICATION</scope>
</reference>
<dbReference type="Gramene" id="evm.model.01.2086">
    <property type="protein sequence ID" value="cds.evm.model.01.2086"/>
    <property type="gene ID" value="evm.TU.01.2086"/>
</dbReference>
<protein>
    <recommendedName>
        <fullName evidence="3">Endonuclease/exonuclease/phosphatase domain-containing protein</fullName>
    </recommendedName>
</protein>
<name>A0A803NJN6_CANSA</name>
<dbReference type="EMBL" id="UZAU01000057">
    <property type="status" value="NOT_ANNOTATED_CDS"/>
    <property type="molecule type" value="Genomic_DNA"/>
</dbReference>
<proteinExistence type="predicted"/>
<dbReference type="SUPFAM" id="SSF56219">
    <property type="entry name" value="DNase I-like"/>
    <property type="match status" value="1"/>
</dbReference>
<dbReference type="PANTHER" id="PTHR33710:SF71">
    <property type="entry name" value="ENDONUCLEASE_EXONUCLEASE_PHOSPHATASE DOMAIN-CONTAINING PROTEIN"/>
    <property type="match status" value="1"/>
</dbReference>
<reference evidence="1" key="1">
    <citation type="submission" date="2018-11" db="EMBL/GenBank/DDBJ databases">
        <authorList>
            <person name="Grassa J C."/>
        </authorList>
    </citation>
    <scope>NUCLEOTIDE SEQUENCE [LARGE SCALE GENOMIC DNA]</scope>
</reference>
<dbReference type="AlphaFoldDB" id="A0A803NJN6"/>
<evidence type="ECO:0000313" key="2">
    <source>
        <dbReference type="Proteomes" id="UP000596661"/>
    </source>
</evidence>
<organism evidence="1 2">
    <name type="scientific">Cannabis sativa</name>
    <name type="common">Hemp</name>
    <name type="synonym">Marijuana</name>
    <dbReference type="NCBI Taxonomy" id="3483"/>
    <lineage>
        <taxon>Eukaryota</taxon>
        <taxon>Viridiplantae</taxon>
        <taxon>Streptophyta</taxon>
        <taxon>Embryophyta</taxon>
        <taxon>Tracheophyta</taxon>
        <taxon>Spermatophyta</taxon>
        <taxon>Magnoliopsida</taxon>
        <taxon>eudicotyledons</taxon>
        <taxon>Gunneridae</taxon>
        <taxon>Pentapetalae</taxon>
        <taxon>rosids</taxon>
        <taxon>fabids</taxon>
        <taxon>Rosales</taxon>
        <taxon>Cannabaceae</taxon>
        <taxon>Cannabis</taxon>
    </lineage>
</organism>
<evidence type="ECO:0000313" key="1">
    <source>
        <dbReference type="EnsemblPlants" id="cds.evm.model.01.2086"/>
    </source>
</evidence>